<protein>
    <submittedName>
        <fullName evidence="2">Uncharacterized protein</fullName>
    </submittedName>
</protein>
<keyword evidence="3" id="KW-1185">Reference proteome</keyword>
<dbReference type="AlphaFoldDB" id="A0AAV4CK21"/>
<proteinExistence type="predicted"/>
<organism evidence="2 3">
    <name type="scientific">Plakobranchus ocellatus</name>
    <dbReference type="NCBI Taxonomy" id="259542"/>
    <lineage>
        <taxon>Eukaryota</taxon>
        <taxon>Metazoa</taxon>
        <taxon>Spiralia</taxon>
        <taxon>Lophotrochozoa</taxon>
        <taxon>Mollusca</taxon>
        <taxon>Gastropoda</taxon>
        <taxon>Heterobranchia</taxon>
        <taxon>Euthyneura</taxon>
        <taxon>Panpulmonata</taxon>
        <taxon>Sacoglossa</taxon>
        <taxon>Placobranchoidea</taxon>
        <taxon>Plakobranchidae</taxon>
        <taxon>Plakobranchus</taxon>
    </lineage>
</organism>
<accession>A0AAV4CK21</accession>
<sequence>MQKDKEVGRKEGGRKGRLTEADRSRRTGIVTNRHRGSNVHVRAQTVRIHTHTHTHTHTKGRRKVGQTDQSRAAVGFIQRQPCRNYLRFGIPYTTDRVQDYTEKGLHMPRS</sequence>
<feature type="compositionally biased region" description="Basic and acidic residues" evidence="1">
    <location>
        <begin position="1"/>
        <end position="25"/>
    </location>
</feature>
<dbReference type="EMBL" id="BLXT01006380">
    <property type="protein sequence ID" value="GFO31244.1"/>
    <property type="molecule type" value="Genomic_DNA"/>
</dbReference>
<comment type="caution">
    <text evidence="2">The sequence shown here is derived from an EMBL/GenBank/DDBJ whole genome shotgun (WGS) entry which is preliminary data.</text>
</comment>
<dbReference type="Proteomes" id="UP000735302">
    <property type="component" value="Unassembled WGS sequence"/>
</dbReference>
<evidence type="ECO:0000313" key="2">
    <source>
        <dbReference type="EMBL" id="GFO31244.1"/>
    </source>
</evidence>
<reference evidence="2 3" key="1">
    <citation type="journal article" date="2021" name="Elife">
        <title>Chloroplast acquisition without the gene transfer in kleptoplastic sea slugs, Plakobranchus ocellatus.</title>
        <authorList>
            <person name="Maeda T."/>
            <person name="Takahashi S."/>
            <person name="Yoshida T."/>
            <person name="Shimamura S."/>
            <person name="Takaki Y."/>
            <person name="Nagai Y."/>
            <person name="Toyoda A."/>
            <person name="Suzuki Y."/>
            <person name="Arimoto A."/>
            <person name="Ishii H."/>
            <person name="Satoh N."/>
            <person name="Nishiyama T."/>
            <person name="Hasebe M."/>
            <person name="Maruyama T."/>
            <person name="Minagawa J."/>
            <person name="Obokata J."/>
            <person name="Shigenobu S."/>
        </authorList>
    </citation>
    <scope>NUCLEOTIDE SEQUENCE [LARGE SCALE GENOMIC DNA]</scope>
</reference>
<gene>
    <name evidence="2" type="ORF">PoB_005774900</name>
</gene>
<name>A0AAV4CK21_9GAST</name>
<evidence type="ECO:0000313" key="3">
    <source>
        <dbReference type="Proteomes" id="UP000735302"/>
    </source>
</evidence>
<feature type="region of interest" description="Disordered" evidence="1">
    <location>
        <begin position="1"/>
        <end position="69"/>
    </location>
</feature>
<evidence type="ECO:0000256" key="1">
    <source>
        <dbReference type="SAM" id="MobiDB-lite"/>
    </source>
</evidence>
<feature type="compositionally biased region" description="Basic residues" evidence="1">
    <location>
        <begin position="48"/>
        <end position="64"/>
    </location>
</feature>